<dbReference type="PANTHER" id="PTHR14296:SF3">
    <property type="entry name" value="DIKAR, ISOFORM F"/>
    <property type="match status" value="1"/>
</dbReference>
<dbReference type="Pfam" id="PF00628">
    <property type="entry name" value="PHD"/>
    <property type="match status" value="1"/>
</dbReference>
<dbReference type="Gene3D" id="3.30.40.10">
    <property type="entry name" value="Zinc/RING finger domain, C3HC4 (zinc finger)"/>
    <property type="match status" value="1"/>
</dbReference>
<feature type="compositionally biased region" description="Polar residues" evidence="4">
    <location>
        <begin position="633"/>
        <end position="643"/>
    </location>
</feature>
<evidence type="ECO:0000313" key="7">
    <source>
        <dbReference type="Proteomes" id="UP001172155"/>
    </source>
</evidence>
<keyword evidence="1" id="KW-0479">Metal-binding</keyword>
<dbReference type="PANTHER" id="PTHR14296">
    <property type="entry name" value="REMODELING AND SPACING FACTOR 1"/>
    <property type="match status" value="1"/>
</dbReference>
<name>A0AA40FA68_9PEZI</name>
<dbReference type="InterPro" id="IPR019787">
    <property type="entry name" value="Znf_PHD-finger"/>
</dbReference>
<feature type="compositionally biased region" description="Basic and acidic residues" evidence="4">
    <location>
        <begin position="328"/>
        <end position="358"/>
    </location>
</feature>
<dbReference type="InterPro" id="IPR011011">
    <property type="entry name" value="Znf_FYVE_PHD"/>
</dbReference>
<comment type="caution">
    <text evidence="6">The sequence shown here is derived from an EMBL/GenBank/DDBJ whole genome shotgun (WGS) entry which is preliminary data.</text>
</comment>
<dbReference type="EMBL" id="JAUKUD010000001">
    <property type="protein sequence ID" value="KAK0754088.1"/>
    <property type="molecule type" value="Genomic_DNA"/>
</dbReference>
<feature type="region of interest" description="Disordered" evidence="4">
    <location>
        <begin position="315"/>
        <end position="358"/>
    </location>
</feature>
<feature type="region of interest" description="Disordered" evidence="4">
    <location>
        <begin position="388"/>
        <end position="407"/>
    </location>
</feature>
<feature type="region of interest" description="Disordered" evidence="4">
    <location>
        <begin position="1"/>
        <end position="23"/>
    </location>
</feature>
<dbReference type="InterPro" id="IPR001965">
    <property type="entry name" value="Znf_PHD"/>
</dbReference>
<evidence type="ECO:0000256" key="3">
    <source>
        <dbReference type="ARBA" id="ARBA00022833"/>
    </source>
</evidence>
<accession>A0AA40FA68</accession>
<proteinExistence type="predicted"/>
<dbReference type="InterPro" id="IPR013083">
    <property type="entry name" value="Znf_RING/FYVE/PHD"/>
</dbReference>
<dbReference type="GO" id="GO:0008270">
    <property type="term" value="F:zinc ion binding"/>
    <property type="evidence" value="ECO:0007669"/>
    <property type="project" value="UniProtKB-KW"/>
</dbReference>
<evidence type="ECO:0000256" key="1">
    <source>
        <dbReference type="ARBA" id="ARBA00022723"/>
    </source>
</evidence>
<feature type="region of interest" description="Disordered" evidence="4">
    <location>
        <begin position="186"/>
        <end position="247"/>
    </location>
</feature>
<dbReference type="GO" id="GO:0006355">
    <property type="term" value="P:regulation of DNA-templated transcription"/>
    <property type="evidence" value="ECO:0007669"/>
    <property type="project" value="InterPro"/>
</dbReference>
<gene>
    <name evidence="6" type="ORF">B0T18DRAFT_386017</name>
</gene>
<dbReference type="SUPFAM" id="SSF57903">
    <property type="entry name" value="FYVE/PHD zinc finger"/>
    <property type="match status" value="1"/>
</dbReference>
<dbReference type="AlphaFoldDB" id="A0AA40FA68"/>
<dbReference type="PROSITE" id="PS01359">
    <property type="entry name" value="ZF_PHD_1"/>
    <property type="match status" value="1"/>
</dbReference>
<dbReference type="SMART" id="SM00249">
    <property type="entry name" value="PHD"/>
    <property type="match status" value="1"/>
</dbReference>
<keyword evidence="3" id="KW-0862">Zinc</keyword>
<evidence type="ECO:0000256" key="2">
    <source>
        <dbReference type="ARBA" id="ARBA00022771"/>
    </source>
</evidence>
<dbReference type="InterPro" id="IPR028938">
    <property type="entry name" value="Rsf1-like"/>
</dbReference>
<feature type="compositionally biased region" description="Polar residues" evidence="4">
    <location>
        <begin position="683"/>
        <end position="692"/>
    </location>
</feature>
<feature type="compositionally biased region" description="Basic and acidic residues" evidence="4">
    <location>
        <begin position="602"/>
        <end position="611"/>
    </location>
</feature>
<feature type="region of interest" description="Disordered" evidence="4">
    <location>
        <begin position="535"/>
        <end position="756"/>
    </location>
</feature>
<feature type="compositionally biased region" description="Basic residues" evidence="4">
    <location>
        <begin position="199"/>
        <end position="216"/>
    </location>
</feature>
<feature type="compositionally biased region" description="Polar residues" evidence="4">
    <location>
        <begin position="536"/>
        <end position="545"/>
    </location>
</feature>
<evidence type="ECO:0000313" key="6">
    <source>
        <dbReference type="EMBL" id="KAK0754088.1"/>
    </source>
</evidence>
<feature type="compositionally biased region" description="Acidic residues" evidence="4">
    <location>
        <begin position="224"/>
        <end position="233"/>
    </location>
</feature>
<feature type="domain" description="Zinc finger PHD-type" evidence="5">
    <location>
        <begin position="435"/>
        <end position="485"/>
    </location>
</feature>
<evidence type="ECO:0000256" key="4">
    <source>
        <dbReference type="SAM" id="MobiDB-lite"/>
    </source>
</evidence>
<sequence length="756" mass="84666">MAGTRKRALSKAEPEDAPSTKPPSLLQQIRNMWHFANLFQFIMLFGKALKMDDNFDIEDLEADCLKPGAPVLQDIGLGFLKYISSHRGLTHALFDEYTRRQFLAKAPEKNLFGTDETPARFADFDVFTKLRVLHGMTQIILMNPERLRERTEEQKDTDQTSWRIEPYGWDKDDRTYFVLDDNRIYRLTEAPPPPPNPKKNTKKAKASQRSRKRRRISTAASSDAGDEGADDSETEKPAPKEVEDDGLGGMKWECLAVTLAEVRQVVSSLKGRDNERVLKEQIQEHLVPILERQEESRMRKQLQREKELLNLEKMAHAKRSSRLAGKAEQQKAVEESREEERKRQQQETAQRKEEAQRVKLERERNKRLFSRGQRLKEREVRRVQHEEELAQLSEDSKSTSTAPGRMSERRRLVEIEKNRKALREIEEEEDDWIFDCICGAYGQIDDGSHSVSCERCNVWQHSKCIGISEREAEKDDFHFICEPCKKQEQERKEQGPRIIKIRVNRGSSPPSFLEEANDKAAAAERSQFVVELPSKPTLSASNAPSMSLPGSPVKTNGSGNLAVSPVARRRASYGAENNPFSSPHPTLSPPRSFDTSGVYDAIFDRSERDAGDTDEDEEGGADGTVLAKAGNGNRLSPSRQTPRAPSPLATKTSSATGTAGSAAPAKLPHFTPGPSRSAEDRLQSSPGMSPTKQAPPTPQQSFNGVSHAATPRLAAGHQQSASVFPPAAALSPTPHEQIMTPPVKHNMPHRSSPGRA</sequence>
<dbReference type="Proteomes" id="UP001172155">
    <property type="component" value="Unassembled WGS sequence"/>
</dbReference>
<protein>
    <recommendedName>
        <fullName evidence="5">Zinc finger PHD-type domain-containing protein</fullName>
    </recommendedName>
</protein>
<organism evidence="6 7">
    <name type="scientific">Schizothecium vesticola</name>
    <dbReference type="NCBI Taxonomy" id="314040"/>
    <lineage>
        <taxon>Eukaryota</taxon>
        <taxon>Fungi</taxon>
        <taxon>Dikarya</taxon>
        <taxon>Ascomycota</taxon>
        <taxon>Pezizomycotina</taxon>
        <taxon>Sordariomycetes</taxon>
        <taxon>Sordariomycetidae</taxon>
        <taxon>Sordariales</taxon>
        <taxon>Schizotheciaceae</taxon>
        <taxon>Schizothecium</taxon>
    </lineage>
</organism>
<dbReference type="GO" id="GO:0031213">
    <property type="term" value="C:RSF complex"/>
    <property type="evidence" value="ECO:0007669"/>
    <property type="project" value="InterPro"/>
</dbReference>
<keyword evidence="7" id="KW-1185">Reference proteome</keyword>
<feature type="compositionally biased region" description="Low complexity" evidence="4">
    <location>
        <begin position="649"/>
        <end position="666"/>
    </location>
</feature>
<keyword evidence="2" id="KW-0863">Zinc-finger</keyword>
<reference evidence="6" key="1">
    <citation type="submission" date="2023-06" db="EMBL/GenBank/DDBJ databases">
        <title>Genome-scale phylogeny and comparative genomics of the fungal order Sordariales.</title>
        <authorList>
            <consortium name="Lawrence Berkeley National Laboratory"/>
            <person name="Hensen N."/>
            <person name="Bonometti L."/>
            <person name="Westerberg I."/>
            <person name="Brannstrom I.O."/>
            <person name="Guillou S."/>
            <person name="Cros-Aarteil S."/>
            <person name="Calhoun S."/>
            <person name="Haridas S."/>
            <person name="Kuo A."/>
            <person name="Mondo S."/>
            <person name="Pangilinan J."/>
            <person name="Riley R."/>
            <person name="LaButti K."/>
            <person name="Andreopoulos B."/>
            <person name="Lipzen A."/>
            <person name="Chen C."/>
            <person name="Yanf M."/>
            <person name="Daum C."/>
            <person name="Ng V."/>
            <person name="Clum A."/>
            <person name="Steindorff A."/>
            <person name="Ohm R."/>
            <person name="Martin F."/>
            <person name="Silar P."/>
            <person name="Natvig D."/>
            <person name="Lalanne C."/>
            <person name="Gautier V."/>
            <person name="Ament-velasquez S.L."/>
            <person name="Kruys A."/>
            <person name="Hutchinson M.I."/>
            <person name="Powell A.J."/>
            <person name="Barry K."/>
            <person name="Miller A.N."/>
            <person name="Grigoriev I.V."/>
            <person name="Debuchy R."/>
            <person name="Gladieux P."/>
            <person name="Thoren M.H."/>
            <person name="Johannesson H."/>
        </authorList>
    </citation>
    <scope>NUCLEOTIDE SEQUENCE</scope>
    <source>
        <strain evidence="6">SMH3187-1</strain>
    </source>
</reference>
<evidence type="ECO:0000259" key="5">
    <source>
        <dbReference type="SMART" id="SM00249"/>
    </source>
</evidence>
<dbReference type="InterPro" id="IPR019786">
    <property type="entry name" value="Zinc_finger_PHD-type_CS"/>
</dbReference>